<feature type="region of interest" description="Disordered" evidence="6">
    <location>
        <begin position="29"/>
        <end position="50"/>
    </location>
</feature>
<evidence type="ECO:0000256" key="6">
    <source>
        <dbReference type="SAM" id="MobiDB-lite"/>
    </source>
</evidence>
<feature type="compositionally biased region" description="Basic and acidic residues" evidence="6">
    <location>
        <begin position="605"/>
        <end position="626"/>
    </location>
</feature>
<feature type="compositionally biased region" description="Acidic residues" evidence="6">
    <location>
        <begin position="653"/>
        <end position="662"/>
    </location>
</feature>
<feature type="repeat" description="WD" evidence="5">
    <location>
        <begin position="118"/>
        <end position="159"/>
    </location>
</feature>
<dbReference type="SMART" id="SM00297">
    <property type="entry name" value="BROMO"/>
    <property type="match status" value="3"/>
</dbReference>
<feature type="compositionally biased region" description="Acidic residues" evidence="6">
    <location>
        <begin position="1664"/>
        <end position="1706"/>
    </location>
</feature>
<dbReference type="KEGG" id="mbr:MONBRDRAFT_4901"/>
<feature type="compositionally biased region" description="Acidic residues" evidence="6">
    <location>
        <begin position="691"/>
        <end position="704"/>
    </location>
</feature>
<dbReference type="STRING" id="81824.A9UPA3"/>
<feature type="compositionally biased region" description="Basic and acidic residues" evidence="6">
    <location>
        <begin position="1210"/>
        <end position="1222"/>
    </location>
</feature>
<feature type="compositionally biased region" description="Basic residues" evidence="6">
    <location>
        <begin position="1709"/>
        <end position="1722"/>
    </location>
</feature>
<dbReference type="CDD" id="cd00200">
    <property type="entry name" value="WD40"/>
    <property type="match status" value="1"/>
</dbReference>
<dbReference type="PROSITE" id="PS00678">
    <property type="entry name" value="WD_REPEATS_1"/>
    <property type="match status" value="1"/>
</dbReference>
<dbReference type="PROSITE" id="PS50082">
    <property type="entry name" value="WD_REPEATS_2"/>
    <property type="match status" value="4"/>
</dbReference>
<proteinExistence type="predicted"/>
<dbReference type="GO" id="GO:0005634">
    <property type="term" value="C:nucleus"/>
    <property type="evidence" value="ECO:0000318"/>
    <property type="project" value="GO_Central"/>
</dbReference>
<feature type="region of interest" description="Disordered" evidence="6">
    <location>
        <begin position="1143"/>
        <end position="1222"/>
    </location>
</feature>
<protein>
    <recommendedName>
        <fullName evidence="7">Bromo domain-containing protein</fullName>
    </recommendedName>
</protein>
<feature type="repeat" description="WD" evidence="5">
    <location>
        <begin position="416"/>
        <end position="458"/>
    </location>
</feature>
<dbReference type="Gene3D" id="2.130.10.10">
    <property type="entry name" value="YVTN repeat-like/Quinoprotein amine dehydrogenase"/>
    <property type="match status" value="2"/>
</dbReference>
<dbReference type="InterPro" id="IPR052060">
    <property type="entry name" value="Bromo_WD_repeat"/>
</dbReference>
<evidence type="ECO:0000313" key="9">
    <source>
        <dbReference type="Proteomes" id="UP000001357"/>
    </source>
</evidence>
<dbReference type="PANTHER" id="PTHR16266:SF17">
    <property type="entry name" value="BRWD3"/>
    <property type="match status" value="1"/>
</dbReference>
<dbReference type="PROSITE" id="PS50014">
    <property type="entry name" value="BROMODOMAIN_2"/>
    <property type="match status" value="3"/>
</dbReference>
<dbReference type="FunCoup" id="A9UPA3">
    <property type="interactions" value="1604"/>
</dbReference>
<keyword evidence="2" id="KW-0677">Repeat</keyword>
<dbReference type="GO" id="GO:0006357">
    <property type="term" value="P:regulation of transcription by RNA polymerase II"/>
    <property type="evidence" value="ECO:0000318"/>
    <property type="project" value="GO_Central"/>
</dbReference>
<dbReference type="SUPFAM" id="SSF47370">
    <property type="entry name" value="Bromodomain"/>
    <property type="match status" value="3"/>
</dbReference>
<dbReference type="Proteomes" id="UP000001357">
    <property type="component" value="Unassembled WGS sequence"/>
</dbReference>
<organism evidence="8 9">
    <name type="scientific">Monosiga brevicollis</name>
    <name type="common">Choanoflagellate</name>
    <dbReference type="NCBI Taxonomy" id="81824"/>
    <lineage>
        <taxon>Eukaryota</taxon>
        <taxon>Choanoflagellata</taxon>
        <taxon>Craspedida</taxon>
        <taxon>Salpingoecidae</taxon>
        <taxon>Monosiga</taxon>
    </lineage>
</organism>
<gene>
    <name evidence="8" type="ORF">MONBRDRAFT_4901</name>
</gene>
<keyword evidence="1 5" id="KW-0853">WD repeat</keyword>
<feature type="region of interest" description="Disordered" evidence="6">
    <location>
        <begin position="584"/>
        <end position="626"/>
    </location>
</feature>
<dbReference type="InterPro" id="IPR036322">
    <property type="entry name" value="WD40_repeat_dom_sf"/>
</dbReference>
<feature type="domain" description="Bromo" evidence="7">
    <location>
        <begin position="1267"/>
        <end position="1337"/>
    </location>
</feature>
<feature type="compositionally biased region" description="Polar residues" evidence="6">
    <location>
        <begin position="39"/>
        <end position="50"/>
    </location>
</feature>
<feature type="region of interest" description="Disordered" evidence="6">
    <location>
        <begin position="1618"/>
        <end position="1722"/>
    </location>
</feature>
<reference evidence="8 9" key="1">
    <citation type="journal article" date="2008" name="Nature">
        <title>The genome of the choanoflagellate Monosiga brevicollis and the origin of metazoans.</title>
        <authorList>
            <consortium name="JGI Sequencing"/>
            <person name="King N."/>
            <person name="Westbrook M.J."/>
            <person name="Young S.L."/>
            <person name="Kuo A."/>
            <person name="Abedin M."/>
            <person name="Chapman J."/>
            <person name="Fairclough S."/>
            <person name="Hellsten U."/>
            <person name="Isogai Y."/>
            <person name="Letunic I."/>
            <person name="Marr M."/>
            <person name="Pincus D."/>
            <person name="Putnam N."/>
            <person name="Rokas A."/>
            <person name="Wright K.J."/>
            <person name="Zuzow R."/>
            <person name="Dirks W."/>
            <person name="Good M."/>
            <person name="Goodstein D."/>
            <person name="Lemons D."/>
            <person name="Li W."/>
            <person name="Lyons J.B."/>
            <person name="Morris A."/>
            <person name="Nichols S."/>
            <person name="Richter D.J."/>
            <person name="Salamov A."/>
            <person name="Bork P."/>
            <person name="Lim W.A."/>
            <person name="Manning G."/>
            <person name="Miller W.T."/>
            <person name="McGinnis W."/>
            <person name="Shapiro H."/>
            <person name="Tjian R."/>
            <person name="Grigoriev I.V."/>
            <person name="Rokhsar D."/>
        </authorList>
    </citation>
    <scope>NUCLEOTIDE SEQUENCE [LARGE SCALE GENOMIC DNA]</scope>
    <source>
        <strain evidence="9">MX1 / ATCC 50154</strain>
    </source>
</reference>
<feature type="region of interest" description="Disordered" evidence="6">
    <location>
        <begin position="638"/>
        <end position="739"/>
    </location>
</feature>
<dbReference type="InParanoid" id="A9UPA3"/>
<dbReference type="OMA" id="GHAMHAR"/>
<accession>A9UPA3</accession>
<feature type="compositionally biased region" description="Low complexity" evidence="6">
    <location>
        <begin position="711"/>
        <end position="722"/>
    </location>
</feature>
<feature type="compositionally biased region" description="Basic residues" evidence="6">
    <location>
        <begin position="1628"/>
        <end position="1639"/>
    </location>
</feature>
<evidence type="ECO:0000259" key="7">
    <source>
        <dbReference type="PROSITE" id="PS50014"/>
    </source>
</evidence>
<feature type="repeat" description="WD" evidence="5">
    <location>
        <begin position="202"/>
        <end position="245"/>
    </location>
</feature>
<dbReference type="Pfam" id="PF00439">
    <property type="entry name" value="Bromodomain"/>
    <property type="match status" value="3"/>
</dbReference>
<dbReference type="GeneID" id="5887665"/>
<keyword evidence="3 4" id="KW-0103">Bromodomain</keyword>
<dbReference type="PANTHER" id="PTHR16266">
    <property type="entry name" value="WD REPEAT DOMAIN 9"/>
    <property type="match status" value="1"/>
</dbReference>
<feature type="compositionally biased region" description="Basic residues" evidence="6">
    <location>
        <begin position="1646"/>
        <end position="1658"/>
    </location>
</feature>
<dbReference type="InterPro" id="IPR015943">
    <property type="entry name" value="WD40/YVTN_repeat-like_dom_sf"/>
</dbReference>
<dbReference type="SUPFAM" id="SSF50978">
    <property type="entry name" value="WD40 repeat-like"/>
    <property type="match status" value="1"/>
</dbReference>
<evidence type="ECO:0000256" key="5">
    <source>
        <dbReference type="PROSITE-ProRule" id="PRU00221"/>
    </source>
</evidence>
<dbReference type="SMART" id="SM00320">
    <property type="entry name" value="WD40"/>
    <property type="match status" value="5"/>
</dbReference>
<evidence type="ECO:0000256" key="3">
    <source>
        <dbReference type="ARBA" id="ARBA00023117"/>
    </source>
</evidence>
<dbReference type="InterPro" id="IPR036427">
    <property type="entry name" value="Bromodomain-like_sf"/>
</dbReference>
<dbReference type="InterPro" id="IPR001487">
    <property type="entry name" value="Bromodomain"/>
</dbReference>
<dbReference type="Gene3D" id="1.20.920.10">
    <property type="entry name" value="Bromodomain-like"/>
    <property type="match status" value="3"/>
</dbReference>
<dbReference type="eggNOG" id="KOG0644">
    <property type="taxonomic scope" value="Eukaryota"/>
</dbReference>
<dbReference type="GO" id="GO:0007010">
    <property type="term" value="P:cytoskeleton organization"/>
    <property type="evidence" value="ECO:0000318"/>
    <property type="project" value="GO_Central"/>
</dbReference>
<feature type="repeat" description="WD" evidence="5">
    <location>
        <begin position="160"/>
        <end position="201"/>
    </location>
</feature>
<dbReference type="Pfam" id="PF00400">
    <property type="entry name" value="WD40"/>
    <property type="match status" value="3"/>
</dbReference>
<evidence type="ECO:0000256" key="2">
    <source>
        <dbReference type="ARBA" id="ARBA00022737"/>
    </source>
</evidence>
<keyword evidence="9" id="KW-1185">Reference proteome</keyword>
<evidence type="ECO:0000313" key="8">
    <source>
        <dbReference type="EMBL" id="EDQ92840.1"/>
    </source>
</evidence>
<dbReference type="InterPro" id="IPR019775">
    <property type="entry name" value="WD40_repeat_CS"/>
</dbReference>
<feature type="domain" description="Bromo" evidence="7">
    <location>
        <begin position="1017"/>
        <end position="1063"/>
    </location>
</feature>
<dbReference type="InterPro" id="IPR057451">
    <property type="entry name" value="BRWD/PHIP_AD"/>
</dbReference>
<dbReference type="EMBL" id="CH991543">
    <property type="protein sequence ID" value="EDQ92840.1"/>
    <property type="molecule type" value="Genomic_DNA"/>
</dbReference>
<sequence length="1722" mass="192551">MDLDPPAPGSAAMTPELGSVNLSTISAASPDVGGAATSEPETSASLDSRLTQRAHTTTADLSEEVVLHAILQYLENTPFTKAFHSLQQEVNSFDRGLREYDYTGARRHLSYADATSTVIGHGRTGYCLEVEPSAGIVITGADDSNIKVWRSADSRLLATLRGHKSELSDLSVDATGRYLASGDMAGVLRIWDLHKGVCIETHQPHRGAICGVHFSPNADSRLLVTAAKDSSITFWTYDEVADANTSVMFRAILSFSARLPTRSGVHYKCRCRPGSCECCLQFGCFSPGGNLFAAALTNAAVQIYRIHDERQHVELVHEDVAHDSTVEFVAFCPDATAVISGGNDAQVFLRRYQDGWCPRRLDTPFASGTKKVCMNWGAWTSDGRYAAAVFVNRALEPAVSHLLVWDSRTLERRHKIQAHTFEVTGLVCHPTQAHVLVSAGHDGRLVIWNVADGVKLAEMQVRHEFEGQLQPVDIMITQQNFICTPCHVRFASIRTPEGVILDDLAHVPVNVVAHRLVSRDTFPYPEELQDHSTVLSRLQPRQSTVLASQVARRLSSQRHASEAQLLQATKVTLRQPAEMTALTAHEGMGSSQPVENMGSAARPRLTAEERRQRREQRDQEFQNELQRDYERLDQQLDEQDEDYVESEHATSESDSDYSDWEAMEAMHRRSAQRATTSSRGRLLRRRHAYDDDSNSDEEDMEEQEEARGRRSASSAATAQSSRDAGARDRNSRKSKSMRAYRRGPIPLEDYLPSAWICSVTLDSPYLPQVHDQIVWIRQGHEEYLQAAQETGWFNTSATRPPWARRELRSLEMCTIENLGFESYPPAVAVARVRIEGGAGDGGRQDFFSFRWCDLEDIPDFVVLRGRYENAVATQWQPGHRFSATIDGEQWYGTVLEVSPSDPQRFPDSPWRCCVVRWDVDGTGEAWPDERLNPWEMTPLAPDDANFEPPPESLELAVDGDGESVRPLPALIRRMPTKDDNVAFHRDHQLEESTRSRVLAAVTTIRRSTVGWWHKVKIAYPIDLGMIEQRLANGFYRRAEAIMWDVELMTTNTIIFNQRTSAIVRAAEIIQTVLRRVVNGQVLGTCAFPLTRLGAHSLLTFRIAIGCLTEPDLLDVIHQCPEVQNPPFEAAELAHLQALVAEENEAASGAHPRVPSRDVSNTASPARRRPSSNAGPTASSGTARGRGRGGRRTSSGRGRVARRLSTSSAHVKAEARATDEPRGKAFHAATLSPSEEAAADTSAKTIRGARTHSDSWRQCCLTIHHKLCEVEVTEFLLDPVDPNVLEDYTDFVEQPICLREIEDNLVNKQYQTAEDYVRAIQHLLENAFCYNMFNPGLASHILSAFLLGPRHAFRFVSDLTAMEARFNELQREHLGTVLYQGGGERMTAALRADCQAILDVLQQQEDAAEFVMPLDEQAEWYPAYVEKIGQPLWLQAVAERLAAGEYRTLRSFANDAVRVFANALRFNEATTDFSCAAERLLGLLVQELERRTRFRVANTFVNPILQQASQVDAHGPFPVSDTVAMIRELIQMQRVATPHRGRGVAAAPVPEEMLPLQEVLRELETGQLRGWRALYTRVRSLVVLAWYRARGDEGVRQTLMKVHERFYDSFMTHLEDRLDQASAGASGSRRGRGRSARRGARGGSGRGRGRGRPARRRPQWGHSSDEDEDEEDDVEEEEDDDHYEEDDASEDDHESSFGSEDDADDDGAPARKRARRSRRTLRN</sequence>
<evidence type="ECO:0000256" key="1">
    <source>
        <dbReference type="ARBA" id="ARBA00022574"/>
    </source>
</evidence>
<feature type="domain" description="Bromo" evidence="7">
    <location>
        <begin position="1401"/>
        <end position="1473"/>
    </location>
</feature>
<dbReference type="PROSITE" id="PS50294">
    <property type="entry name" value="WD_REPEATS_REGION"/>
    <property type="match status" value="3"/>
</dbReference>
<dbReference type="GO" id="GO:0008360">
    <property type="term" value="P:regulation of cell shape"/>
    <property type="evidence" value="ECO:0000318"/>
    <property type="project" value="GO_Central"/>
</dbReference>
<name>A9UPA3_MONBE</name>
<dbReference type="RefSeq" id="XP_001742602.1">
    <property type="nucleotide sequence ID" value="XM_001742550.1"/>
</dbReference>
<dbReference type="CDD" id="cd04369">
    <property type="entry name" value="Bromodomain"/>
    <property type="match status" value="2"/>
</dbReference>
<dbReference type="Gene3D" id="2.30.30.1040">
    <property type="match status" value="1"/>
</dbReference>
<dbReference type="InterPro" id="IPR001680">
    <property type="entry name" value="WD40_rpt"/>
</dbReference>
<evidence type="ECO:0000256" key="4">
    <source>
        <dbReference type="PROSITE-ProRule" id="PRU00035"/>
    </source>
</evidence>
<dbReference type="eggNOG" id="KOG0008">
    <property type="taxonomic scope" value="Eukaryota"/>
</dbReference>
<dbReference type="Pfam" id="PF25313">
    <property type="entry name" value="BRWD_AD"/>
    <property type="match status" value="1"/>
</dbReference>